<dbReference type="EMBL" id="CAVLEF010000007">
    <property type="protein sequence ID" value="CAK1545495.1"/>
    <property type="molecule type" value="Genomic_DNA"/>
</dbReference>
<dbReference type="AlphaFoldDB" id="A0AAV1J800"/>
<proteinExistence type="predicted"/>
<evidence type="ECO:0000313" key="2">
    <source>
        <dbReference type="Proteomes" id="UP001497472"/>
    </source>
</evidence>
<comment type="caution">
    <text evidence="1">The sequence shown here is derived from an EMBL/GenBank/DDBJ whole genome shotgun (WGS) entry which is preliminary data.</text>
</comment>
<dbReference type="Proteomes" id="UP001497472">
    <property type="component" value="Unassembled WGS sequence"/>
</dbReference>
<gene>
    <name evidence="1" type="ORF">LNINA_LOCUS5140</name>
</gene>
<evidence type="ECO:0000313" key="1">
    <source>
        <dbReference type="EMBL" id="CAK1545495.1"/>
    </source>
</evidence>
<accession>A0AAV1J800</accession>
<protein>
    <submittedName>
        <fullName evidence="1">Uncharacterized protein</fullName>
    </submittedName>
</protein>
<organism evidence="1 2">
    <name type="scientific">Leptosia nina</name>
    <dbReference type="NCBI Taxonomy" id="320188"/>
    <lineage>
        <taxon>Eukaryota</taxon>
        <taxon>Metazoa</taxon>
        <taxon>Ecdysozoa</taxon>
        <taxon>Arthropoda</taxon>
        <taxon>Hexapoda</taxon>
        <taxon>Insecta</taxon>
        <taxon>Pterygota</taxon>
        <taxon>Neoptera</taxon>
        <taxon>Endopterygota</taxon>
        <taxon>Lepidoptera</taxon>
        <taxon>Glossata</taxon>
        <taxon>Ditrysia</taxon>
        <taxon>Papilionoidea</taxon>
        <taxon>Pieridae</taxon>
        <taxon>Pierinae</taxon>
        <taxon>Leptosia</taxon>
    </lineage>
</organism>
<sequence length="226" mass="26170">MIIQIMENESSNTNSEIDLKKRKKLKRNRGDINFEQSKLPNSPEIDNCDLEELKSVYSKCKAVLKKIEAKYGHLLSANDDLQYETENLGTCTCKFNKKTVFDDEGRQITQEVIPDMHICPKKQEVNSVSHIKVSKPSIQIEQREDSLPNNIKELSDILKNDNIDIVHRNEVIEKIRAIKEDNLNIIRFDRKLLIERTKLNPDELMEFKGSNISSLSGYPTKRLKNL</sequence>
<name>A0AAV1J800_9NEOP</name>
<keyword evidence="2" id="KW-1185">Reference proteome</keyword>
<reference evidence="1 2" key="1">
    <citation type="submission" date="2023-11" db="EMBL/GenBank/DDBJ databases">
        <authorList>
            <person name="Okamura Y."/>
        </authorList>
    </citation>
    <scope>NUCLEOTIDE SEQUENCE [LARGE SCALE GENOMIC DNA]</scope>
</reference>